<comment type="caution">
    <text evidence="1">The sequence shown here is derived from an EMBL/GenBank/DDBJ whole genome shotgun (WGS) entry which is preliminary data.</text>
</comment>
<accession>A0ACB7UGC6</accession>
<name>A0ACB7UGC6_DIOAL</name>
<protein>
    <submittedName>
        <fullName evidence="1">E3 ubiquitin-protein ligase RNF25 protein</fullName>
    </submittedName>
</protein>
<reference evidence="2" key="1">
    <citation type="journal article" date="2022" name="Nat. Commun.">
        <title>Chromosome evolution and the genetic basis of agronomically important traits in greater yam.</title>
        <authorList>
            <person name="Bredeson J.V."/>
            <person name="Lyons J.B."/>
            <person name="Oniyinde I.O."/>
            <person name="Okereke N.R."/>
            <person name="Kolade O."/>
            <person name="Nnabue I."/>
            <person name="Nwadili C.O."/>
            <person name="Hribova E."/>
            <person name="Parker M."/>
            <person name="Nwogha J."/>
            <person name="Shu S."/>
            <person name="Carlson J."/>
            <person name="Kariba R."/>
            <person name="Muthemba S."/>
            <person name="Knop K."/>
            <person name="Barton G.J."/>
            <person name="Sherwood A.V."/>
            <person name="Lopez-Montes A."/>
            <person name="Asiedu R."/>
            <person name="Jamnadass R."/>
            <person name="Muchugi A."/>
            <person name="Goodstein D."/>
            <person name="Egesi C.N."/>
            <person name="Featherston J."/>
            <person name="Asfaw A."/>
            <person name="Simpson G.G."/>
            <person name="Dolezel J."/>
            <person name="Hendre P.S."/>
            <person name="Van Deynze A."/>
            <person name="Kumar P.L."/>
            <person name="Obidiegwu J.E."/>
            <person name="Bhattacharjee R."/>
            <person name="Rokhsar D.S."/>
        </authorList>
    </citation>
    <scope>NUCLEOTIDE SEQUENCE [LARGE SCALE GENOMIC DNA]</scope>
    <source>
        <strain evidence="2">cv. TDa95/00328</strain>
    </source>
</reference>
<dbReference type="Proteomes" id="UP000827976">
    <property type="component" value="Chromosome 16"/>
</dbReference>
<proteinExistence type="predicted"/>
<gene>
    <name evidence="1" type="ORF">IHE45_16G021900</name>
</gene>
<keyword evidence="2" id="KW-1185">Reference proteome</keyword>
<evidence type="ECO:0000313" key="2">
    <source>
        <dbReference type="Proteomes" id="UP000827976"/>
    </source>
</evidence>
<sequence length="355" mass="40714">MAAEEQEEEVRMEVEAVRAFYGDDCEIIREFPPHLHVHITPNTAENSSQQFVEVVLGILCDAQQYPQKPPHLHIVDSKGLDENREKHLITSIENKSQELSSCSMIIKLCQEAVELLTGMNHPEGNCPFCLHPLLVEDQSGNSPPFMKLMSCYHCFHSECIIRWWQWLQDDRKQCDSVIASAGIQKEMKQQQHNCPVCRKLFDAKDIEHILDYAGTNSLQENAAEEMDADERKLLESESEKNRRQKFESLLQLQQENSGLIEPRKEIVVLPGMYLPAPVVPASTAIDSAVEQQLDSASTASEAPDLNIPSNKATTSKHRDMNTRRKNRYHNSRRQQQNVYSNRRQWVKKEMAPSEH</sequence>
<organism evidence="1 2">
    <name type="scientific">Dioscorea alata</name>
    <name type="common">Purple yam</name>
    <dbReference type="NCBI Taxonomy" id="55571"/>
    <lineage>
        <taxon>Eukaryota</taxon>
        <taxon>Viridiplantae</taxon>
        <taxon>Streptophyta</taxon>
        <taxon>Embryophyta</taxon>
        <taxon>Tracheophyta</taxon>
        <taxon>Spermatophyta</taxon>
        <taxon>Magnoliopsida</taxon>
        <taxon>Liliopsida</taxon>
        <taxon>Dioscoreales</taxon>
        <taxon>Dioscoreaceae</taxon>
        <taxon>Dioscorea</taxon>
    </lineage>
</organism>
<dbReference type="EMBL" id="CM037026">
    <property type="protein sequence ID" value="KAH7659292.1"/>
    <property type="molecule type" value="Genomic_DNA"/>
</dbReference>
<evidence type="ECO:0000313" key="1">
    <source>
        <dbReference type="EMBL" id="KAH7659292.1"/>
    </source>
</evidence>